<name>A0A6F8T566_9GAMM</name>
<evidence type="ECO:0000313" key="3">
    <source>
        <dbReference type="Proteomes" id="UP000502894"/>
    </source>
</evidence>
<organism evidence="2 3">
    <name type="scientific">Legionella antarctica</name>
    <dbReference type="NCBI Taxonomy" id="2708020"/>
    <lineage>
        <taxon>Bacteria</taxon>
        <taxon>Pseudomonadati</taxon>
        <taxon>Pseudomonadota</taxon>
        <taxon>Gammaproteobacteria</taxon>
        <taxon>Legionellales</taxon>
        <taxon>Legionellaceae</taxon>
        <taxon>Legionella</taxon>
    </lineage>
</organism>
<evidence type="ECO:0000313" key="2">
    <source>
        <dbReference type="EMBL" id="BCA95548.1"/>
    </source>
</evidence>
<sequence>MLYLSLWGAITGTIGTILGVIGLILKAKEFNRNKANLICKSEIKYKSIDDLDVRIFASALGRTPVQMNKLKIYVMPKKFWMRLLKFLYYKRGKFLLELDIPKRKINEQEKVDFKLDIPKGLEYIDIYKLYIIDGVHKEWPVEWPSVSTVKKKIKKIQLGQFEIKGDLQTIILTSYLLYKQFYLKVEHKIPLESYTTGCWFKKKKDLEQAIKKIHLEQEGNLVDGRIDRITFS</sequence>
<keyword evidence="1" id="KW-0812">Transmembrane</keyword>
<reference evidence="2" key="1">
    <citation type="journal article" date="2020" name="Microbiol. Resour. Announc.">
        <title>Complete Genome Sequence of Novel Psychrotolerant Legionella Strain TUM19329, Isolated from Antarctic Lake Sediment.</title>
        <authorList>
            <person name="Shimada S."/>
            <person name="Nakai R."/>
            <person name="Aoki K."/>
            <person name="Shimoeda N."/>
            <person name="Ohno G."/>
            <person name="Miyazaki Y."/>
            <person name="Kudoh S."/>
            <person name="Imura S."/>
            <person name="Watanabe K."/>
            <person name="Ishii Y."/>
            <person name="Tateda K."/>
        </authorList>
    </citation>
    <scope>NUCLEOTIDE SEQUENCE [LARGE SCALE GENOMIC DNA]</scope>
    <source>
        <strain evidence="2">TUM19329</strain>
    </source>
</reference>
<evidence type="ECO:0000256" key="1">
    <source>
        <dbReference type="SAM" id="Phobius"/>
    </source>
</evidence>
<proteinExistence type="predicted"/>
<dbReference type="AlphaFoldDB" id="A0A6F8T566"/>
<dbReference type="KEGG" id="lant:TUM19329_19090"/>
<feature type="transmembrane region" description="Helical" evidence="1">
    <location>
        <begin position="6"/>
        <end position="25"/>
    </location>
</feature>
<gene>
    <name evidence="2" type="ORF">TUM19329_19090</name>
</gene>
<keyword evidence="3" id="KW-1185">Reference proteome</keyword>
<dbReference type="Proteomes" id="UP000502894">
    <property type="component" value="Chromosome"/>
</dbReference>
<dbReference type="RefSeq" id="WP_173237125.1">
    <property type="nucleotide sequence ID" value="NZ_AP022839.1"/>
</dbReference>
<keyword evidence="1" id="KW-0472">Membrane</keyword>
<protein>
    <recommendedName>
        <fullName evidence="4">Transmembrane protein</fullName>
    </recommendedName>
</protein>
<dbReference type="EMBL" id="AP022839">
    <property type="protein sequence ID" value="BCA95548.1"/>
    <property type="molecule type" value="Genomic_DNA"/>
</dbReference>
<accession>A0A6F8T566</accession>
<keyword evidence="1" id="KW-1133">Transmembrane helix</keyword>
<evidence type="ECO:0008006" key="4">
    <source>
        <dbReference type="Google" id="ProtNLM"/>
    </source>
</evidence>